<sequence>MRASEPLRSRPRSPLITLIGESRRTAPGTRRPLRPPAAGPYKIPTEKLLVSIEGAAAMQHTSARTGTRPGNRHDSRAPGRAPRRPAATSTGGRSRLPRYWFAERLLSVLSGHRPVHWMLGHTIGHAYEQLVRLAPGAPLSTNGLRPVLRHCDEYVPRPGVIEAFARITAGDQVRAMAFRLEQGPDLRWRCAAVELGGERLAAGV</sequence>
<evidence type="ECO:0000313" key="3">
    <source>
        <dbReference type="Proteomes" id="UP000199063"/>
    </source>
</evidence>
<feature type="region of interest" description="Disordered" evidence="1">
    <location>
        <begin position="57"/>
        <end position="93"/>
    </location>
</feature>
<accession>A0A1H0EAQ6</accession>
<dbReference type="EMBL" id="FNHI01000042">
    <property type="protein sequence ID" value="SDN79547.1"/>
    <property type="molecule type" value="Genomic_DNA"/>
</dbReference>
<dbReference type="Proteomes" id="UP000199063">
    <property type="component" value="Unassembled WGS sequence"/>
</dbReference>
<proteinExistence type="predicted"/>
<evidence type="ECO:0000256" key="1">
    <source>
        <dbReference type="SAM" id="MobiDB-lite"/>
    </source>
</evidence>
<organism evidence="2 3">
    <name type="scientific">Streptomyces wuyuanensis</name>
    <dbReference type="NCBI Taxonomy" id="1196353"/>
    <lineage>
        <taxon>Bacteria</taxon>
        <taxon>Bacillati</taxon>
        <taxon>Actinomycetota</taxon>
        <taxon>Actinomycetes</taxon>
        <taxon>Kitasatosporales</taxon>
        <taxon>Streptomycetaceae</taxon>
        <taxon>Streptomyces</taxon>
    </lineage>
</organism>
<gene>
    <name evidence="2" type="ORF">SAMN05444921_1424</name>
</gene>
<feature type="region of interest" description="Disordered" evidence="1">
    <location>
        <begin position="1"/>
        <end position="42"/>
    </location>
</feature>
<dbReference type="STRING" id="1196353.SAMN05444921_1424"/>
<reference evidence="3" key="1">
    <citation type="submission" date="2016-10" db="EMBL/GenBank/DDBJ databases">
        <authorList>
            <person name="Varghese N."/>
            <person name="Submissions S."/>
        </authorList>
    </citation>
    <scope>NUCLEOTIDE SEQUENCE [LARGE SCALE GENOMIC DNA]</scope>
    <source>
        <strain evidence="3">CGMCC 4.7042</strain>
    </source>
</reference>
<dbReference type="Pfam" id="PF20060">
    <property type="entry name" value="DUF6459"/>
    <property type="match status" value="1"/>
</dbReference>
<keyword evidence="3" id="KW-1185">Reference proteome</keyword>
<feature type="compositionally biased region" description="Low complexity" evidence="1">
    <location>
        <begin position="78"/>
        <end position="87"/>
    </location>
</feature>
<dbReference type="AlphaFoldDB" id="A0A1H0EAQ6"/>
<dbReference type="InterPro" id="IPR045596">
    <property type="entry name" value="DUF6459"/>
</dbReference>
<name>A0A1H0EAQ6_9ACTN</name>
<protein>
    <submittedName>
        <fullName evidence="2">Uncharacterized protein</fullName>
    </submittedName>
</protein>
<evidence type="ECO:0000313" key="2">
    <source>
        <dbReference type="EMBL" id="SDN79547.1"/>
    </source>
</evidence>